<keyword evidence="4 5" id="KW-0472">Membrane</keyword>
<organism evidence="7 8">
    <name type="scientific">Yoonia algicola</name>
    <dbReference type="NCBI Taxonomy" id="3137368"/>
    <lineage>
        <taxon>Bacteria</taxon>
        <taxon>Pseudomonadati</taxon>
        <taxon>Pseudomonadota</taxon>
        <taxon>Alphaproteobacteria</taxon>
        <taxon>Rhodobacterales</taxon>
        <taxon>Paracoccaceae</taxon>
        <taxon>Yoonia</taxon>
    </lineage>
</organism>
<dbReference type="GO" id="GO:0016020">
    <property type="term" value="C:membrane"/>
    <property type="evidence" value="ECO:0007669"/>
    <property type="project" value="UniProtKB-SubCell"/>
</dbReference>
<feature type="transmembrane region" description="Helical" evidence="5">
    <location>
        <begin position="35"/>
        <end position="57"/>
    </location>
</feature>
<evidence type="ECO:0000256" key="1">
    <source>
        <dbReference type="ARBA" id="ARBA00004141"/>
    </source>
</evidence>
<evidence type="ECO:0000259" key="6">
    <source>
        <dbReference type="Pfam" id="PF04893"/>
    </source>
</evidence>
<evidence type="ECO:0000256" key="5">
    <source>
        <dbReference type="SAM" id="Phobius"/>
    </source>
</evidence>
<dbReference type="InterPro" id="IPR006977">
    <property type="entry name" value="Yip1_dom"/>
</dbReference>
<keyword evidence="2 5" id="KW-0812">Transmembrane</keyword>
<keyword evidence="3 5" id="KW-1133">Transmembrane helix</keyword>
<feature type="transmembrane region" description="Helical" evidence="5">
    <location>
        <begin position="128"/>
        <end position="155"/>
    </location>
</feature>
<dbReference type="KEGG" id="yag:AABB28_05925"/>
<feature type="transmembrane region" description="Helical" evidence="5">
    <location>
        <begin position="69"/>
        <end position="92"/>
    </location>
</feature>
<dbReference type="AlphaFoldDB" id="A0AAN0M561"/>
<evidence type="ECO:0000313" key="8">
    <source>
        <dbReference type="Proteomes" id="UP001451782"/>
    </source>
</evidence>
<feature type="transmembrane region" description="Helical" evidence="5">
    <location>
        <begin position="167"/>
        <end position="192"/>
    </location>
</feature>
<accession>A0AAN0M561</accession>
<proteinExistence type="predicted"/>
<dbReference type="RefSeq" id="WP_342071170.1">
    <property type="nucleotide sequence ID" value="NZ_CP151762.1"/>
</dbReference>
<dbReference type="Proteomes" id="UP001451782">
    <property type="component" value="Chromosome"/>
</dbReference>
<evidence type="ECO:0000313" key="7">
    <source>
        <dbReference type="EMBL" id="WZU64813.1"/>
    </source>
</evidence>
<dbReference type="EMBL" id="CP151762">
    <property type="protein sequence ID" value="WZU64813.1"/>
    <property type="molecule type" value="Genomic_DNA"/>
</dbReference>
<feature type="domain" description="Yip1" evidence="6">
    <location>
        <begin position="15"/>
        <end position="183"/>
    </location>
</feature>
<dbReference type="Pfam" id="PF04893">
    <property type="entry name" value="Yip1"/>
    <property type="match status" value="1"/>
</dbReference>
<name>A0AAN0M561_9RHOB</name>
<comment type="subcellular location">
    <subcellularLocation>
        <location evidence="1">Membrane</location>
        <topology evidence="1">Multi-pass membrane protein</topology>
    </subcellularLocation>
</comment>
<evidence type="ECO:0000256" key="2">
    <source>
        <dbReference type="ARBA" id="ARBA00022692"/>
    </source>
</evidence>
<feature type="transmembrane region" description="Helical" evidence="5">
    <location>
        <begin position="98"/>
        <end position="121"/>
    </location>
</feature>
<gene>
    <name evidence="7" type="ORF">AABB28_05925</name>
</gene>
<keyword evidence="8" id="KW-1185">Reference proteome</keyword>
<evidence type="ECO:0000256" key="4">
    <source>
        <dbReference type="ARBA" id="ARBA00023136"/>
    </source>
</evidence>
<evidence type="ECO:0000256" key="3">
    <source>
        <dbReference type="ARBA" id="ARBA00022989"/>
    </source>
</evidence>
<protein>
    <submittedName>
        <fullName evidence="7">YIP1 family protein</fullName>
    </submittedName>
</protein>
<reference evidence="7 8" key="1">
    <citation type="submission" date="2024-04" db="EMBL/GenBank/DDBJ databases">
        <title>Phylogenomic analyses of a clade within the roseobacter group suggest taxonomic reassignments of species of the genera Aestuariivita, Citreicella, Loktanella, Nautella, Pelagibaca, Ruegeria, Thalassobius, Thiobacimonas and Tropicibacter, and the proposal o.</title>
        <authorList>
            <person name="Jeon C.O."/>
        </authorList>
    </citation>
    <scope>NUCLEOTIDE SEQUENCE [LARGE SCALE GENOMIC DNA]</scope>
    <source>
        <strain evidence="7 8">G8-12</strain>
    </source>
</reference>
<sequence>MTVDFQTWMRAVWTSIMEPSDSARKVLAMDIPTQALWTGLVLVAVLNVILVALLQMISPAPLAMQEQAFALSPFGFFAIIGIFFVIFVYGIFYAGRMIGGAGTMAGTLAIVVWFQAVSLTLEVVQFGLVLISPAIGSIFGLLTLGALIWCFMNFINVLHDLNNLGKALGAIFLALIGTALIAGIILAVLGVGPTGGMA</sequence>